<name>A0A5B7EBM5_PORTR</name>
<feature type="region of interest" description="Disordered" evidence="1">
    <location>
        <begin position="272"/>
        <end position="295"/>
    </location>
</feature>
<reference evidence="3 4" key="1">
    <citation type="submission" date="2019-05" db="EMBL/GenBank/DDBJ databases">
        <title>Another draft genome of Portunus trituberculatus and its Hox gene families provides insights of decapod evolution.</title>
        <authorList>
            <person name="Jeong J.-H."/>
            <person name="Song I."/>
            <person name="Kim S."/>
            <person name="Choi T."/>
            <person name="Kim D."/>
            <person name="Ryu S."/>
            <person name="Kim W."/>
        </authorList>
    </citation>
    <scope>NUCLEOTIDE SEQUENCE [LARGE SCALE GENOMIC DNA]</scope>
    <source>
        <tissue evidence="3">Muscle</tissue>
    </source>
</reference>
<dbReference type="InterPro" id="IPR052446">
    <property type="entry name" value="B-cell_PI3K-Signaling_Adptrs"/>
</dbReference>
<dbReference type="Proteomes" id="UP000324222">
    <property type="component" value="Unassembled WGS sequence"/>
</dbReference>
<organism evidence="3 4">
    <name type="scientific">Portunus trituberculatus</name>
    <name type="common">Swimming crab</name>
    <name type="synonym">Neptunus trituberculatus</name>
    <dbReference type="NCBI Taxonomy" id="210409"/>
    <lineage>
        <taxon>Eukaryota</taxon>
        <taxon>Metazoa</taxon>
        <taxon>Ecdysozoa</taxon>
        <taxon>Arthropoda</taxon>
        <taxon>Crustacea</taxon>
        <taxon>Multicrustacea</taxon>
        <taxon>Malacostraca</taxon>
        <taxon>Eumalacostraca</taxon>
        <taxon>Eucarida</taxon>
        <taxon>Decapoda</taxon>
        <taxon>Pleocyemata</taxon>
        <taxon>Brachyura</taxon>
        <taxon>Eubrachyura</taxon>
        <taxon>Portunoidea</taxon>
        <taxon>Portunidae</taxon>
        <taxon>Portuninae</taxon>
        <taxon>Portunus</taxon>
    </lineage>
</organism>
<dbReference type="PANTHER" id="PTHR16267">
    <property type="entry name" value="BANK1/PIK3AP1 FAMILY MEMBER"/>
    <property type="match status" value="1"/>
</dbReference>
<protein>
    <submittedName>
        <fullName evidence="3">Phosphoinositide 3-kinase adapter protein 1</fullName>
    </submittedName>
</protein>
<feature type="compositionally biased region" description="Pro residues" evidence="1">
    <location>
        <begin position="276"/>
        <end position="294"/>
    </location>
</feature>
<dbReference type="Pfam" id="PF14545">
    <property type="entry name" value="DBB"/>
    <property type="match status" value="1"/>
</dbReference>
<evidence type="ECO:0000313" key="3">
    <source>
        <dbReference type="EMBL" id="MPC30807.1"/>
    </source>
</evidence>
<keyword evidence="4" id="KW-1185">Reference proteome</keyword>
<dbReference type="GO" id="GO:0016301">
    <property type="term" value="F:kinase activity"/>
    <property type="evidence" value="ECO:0007669"/>
    <property type="project" value="UniProtKB-KW"/>
</dbReference>
<dbReference type="OrthoDB" id="6376389at2759"/>
<keyword evidence="3" id="KW-0808">Transferase</keyword>
<dbReference type="GO" id="GO:0005068">
    <property type="term" value="F:transmembrane receptor protein tyrosine kinase adaptor activity"/>
    <property type="evidence" value="ECO:0007669"/>
    <property type="project" value="TreeGrafter"/>
</dbReference>
<dbReference type="PANTHER" id="PTHR16267:SF11">
    <property type="entry name" value="STUMPS, ISOFORM E"/>
    <property type="match status" value="1"/>
</dbReference>
<evidence type="ECO:0000256" key="1">
    <source>
        <dbReference type="SAM" id="MobiDB-lite"/>
    </source>
</evidence>
<keyword evidence="3" id="KW-0418">Kinase</keyword>
<dbReference type="PROSITE" id="PS51376">
    <property type="entry name" value="DBB"/>
    <property type="match status" value="1"/>
</dbReference>
<dbReference type="EMBL" id="VSRR010002321">
    <property type="protein sequence ID" value="MPC30807.1"/>
    <property type="molecule type" value="Genomic_DNA"/>
</dbReference>
<sequence>MDPSFVDEVLTEGIKILNNSELYSKYQDERNARFKVTPRKVTELQQLVHLLLNDPVYTKKDIEILIESPSKPNVTVEKFRLRNPYTIEFRMPDEFLASSSLVLVTVLVQKQHIGSRQVKCESSLDSVRSHLTILTDPTIFMCQALNINHASNQLDQKMTEAVKTQVPLCKLKEKRKEKCYSEFPTMVHFSAYYGLEQLTWTLLEIPGGEAALNVPNQNGHTPSVLAYQKGFHLFAHTLEDAALMASLAEKLNYEPLHYKNISKARSTNIAQELYSSPPPPRPLNSPLYDHPPSPQEVLKHTVGSSSVEVPQCGPAVDDTSSSVSELCSPPPPPYPCEHNLFSTSLTTAAQTEERKQDGRYLDMKATQDFRETELYEYSEDVYTLVTAWLEKTNMKAFVETHQEKIDEVKSKLDLNTTKEEYYNPENTPGASAEVTAQEADKNMVEQFCTLLRGARSSCEPPSDSGDDLDCGATSNVLSESKCELPTCTATASQEVSEEQLEKISSSSESAGLKIIPNMMPPAYSIEERPPQPPPRPYCQGEYLKPEDLNALTNTLPPPDDQSLTPSNIRAHGVGRGFVVRLVLLETFVSIINYGWGYLKLCPAHCSTHSMVPSVSYGVICYGQA</sequence>
<evidence type="ECO:0000313" key="4">
    <source>
        <dbReference type="Proteomes" id="UP000324222"/>
    </source>
</evidence>
<dbReference type="SMART" id="SM01282">
    <property type="entry name" value="DBB"/>
    <property type="match status" value="1"/>
</dbReference>
<feature type="domain" description="DBB" evidence="2">
    <location>
        <begin position="36"/>
        <end position="174"/>
    </location>
</feature>
<dbReference type="AlphaFoldDB" id="A0A5B7EBM5"/>
<dbReference type="InterPro" id="IPR017893">
    <property type="entry name" value="DBB_domain"/>
</dbReference>
<dbReference type="GO" id="GO:0005829">
    <property type="term" value="C:cytosol"/>
    <property type="evidence" value="ECO:0007669"/>
    <property type="project" value="TreeGrafter"/>
</dbReference>
<accession>A0A5B7EBM5</accession>
<gene>
    <name evidence="3" type="primary">PIK3AP1</name>
    <name evidence="3" type="ORF">E2C01_024077</name>
</gene>
<comment type="caution">
    <text evidence="3">The sequence shown here is derived from an EMBL/GenBank/DDBJ whole genome shotgun (WGS) entry which is preliminary data.</text>
</comment>
<dbReference type="GO" id="GO:0005104">
    <property type="term" value="F:fibroblast growth factor receptor binding"/>
    <property type="evidence" value="ECO:0007669"/>
    <property type="project" value="TreeGrafter"/>
</dbReference>
<evidence type="ECO:0000259" key="2">
    <source>
        <dbReference type="PROSITE" id="PS51376"/>
    </source>
</evidence>
<proteinExistence type="predicted"/>